<dbReference type="RefSeq" id="WP_338754893.1">
    <property type="nucleotide sequence ID" value="NZ_CP147405.1"/>
</dbReference>
<dbReference type="InterPro" id="IPR009394">
    <property type="entry name" value="MmcB-like"/>
</dbReference>
<dbReference type="Pfam" id="PF06319">
    <property type="entry name" value="MmcB-like"/>
    <property type="match status" value="1"/>
</dbReference>
<sequence>MKATITGRDPLSLRIMRDLDLGMKVSDVPGNYPVSLDQVKKLSRYRNMLEEARSQLKTELVQRIDLLGIKALSLGPLFRKKDWEGISEVLAFVTEDMQRKELELLIQDLKEKRERIYGFKEASSEEILALEKKEKELQQEKKLMQILQDEAKKQVTMLEGYPAGIRRVLSSLLGLKDGYLVLVKELSTDLIKDLLENGALEYDEAFSVYLVKDLETLVAMITNLRRSGGSVNEDERIDRALSLSEVLQDSQKAMQRIKKEQRDLQAQIESLKRSQTSSYGKMADATNIFSVEELKKYKYLKNKALIWLFERGYVVVEGFTLMNGIKADMIAFDASQIMIVSVKASRNDFMNDQKWKEQLSFCHDFYFLVPDELEELAVDRLVNDKVGIMVETAGEIYIRRHDERLSINVQEEDMLRFAAARELSKRNIVRN</sequence>
<organism evidence="2 3">
    <name type="scientific">Bacillus kandeliae</name>
    <dbReference type="NCBI Taxonomy" id="3129297"/>
    <lineage>
        <taxon>Bacteria</taxon>
        <taxon>Bacillati</taxon>
        <taxon>Bacillota</taxon>
        <taxon>Bacilli</taxon>
        <taxon>Bacillales</taxon>
        <taxon>Bacillaceae</taxon>
        <taxon>Bacillus</taxon>
    </lineage>
</organism>
<name>A0ABZ2NCL7_9BACI</name>
<keyword evidence="1" id="KW-0175">Coiled coil</keyword>
<protein>
    <submittedName>
        <fullName evidence="2">MmcB family DNA repair protein</fullName>
    </submittedName>
</protein>
<proteinExistence type="predicted"/>
<dbReference type="EMBL" id="CP147405">
    <property type="protein sequence ID" value="WXB95000.1"/>
    <property type="molecule type" value="Genomic_DNA"/>
</dbReference>
<accession>A0ABZ2NCL7</accession>
<keyword evidence="2" id="KW-0614">Plasmid</keyword>
<geneLocation type="plasmid" evidence="2 3">
    <name>unnamed1</name>
</geneLocation>
<feature type="coiled-coil region" evidence="1">
    <location>
        <begin position="243"/>
        <end position="274"/>
    </location>
</feature>
<evidence type="ECO:0000256" key="1">
    <source>
        <dbReference type="SAM" id="Coils"/>
    </source>
</evidence>
<keyword evidence="3" id="KW-1185">Reference proteome</keyword>
<reference evidence="2 3" key="1">
    <citation type="submission" date="2024-02" db="EMBL/GenBank/DDBJ databases">
        <title>Seven novel Bacillus-like species.</title>
        <authorList>
            <person name="Liu G."/>
        </authorList>
    </citation>
    <scope>NUCLEOTIDE SEQUENCE [LARGE SCALE GENOMIC DNA]</scope>
    <source>
        <strain evidence="2 3">FJAT-52991</strain>
        <plasmid evidence="2 3">unnamed1</plasmid>
    </source>
</reference>
<dbReference type="Proteomes" id="UP001387364">
    <property type="component" value="Plasmid unnamed1"/>
</dbReference>
<evidence type="ECO:0000313" key="2">
    <source>
        <dbReference type="EMBL" id="WXB95000.1"/>
    </source>
</evidence>
<gene>
    <name evidence="2" type="ORF">WDJ61_18645</name>
</gene>
<evidence type="ECO:0000313" key="3">
    <source>
        <dbReference type="Proteomes" id="UP001387364"/>
    </source>
</evidence>
<feature type="coiled-coil region" evidence="1">
    <location>
        <begin position="95"/>
        <end position="154"/>
    </location>
</feature>